<protein>
    <submittedName>
        <fullName evidence="5">SH3 domain-containing protein</fullName>
    </submittedName>
</protein>
<feature type="domain" description="SH3b" evidence="4">
    <location>
        <begin position="190"/>
        <end position="252"/>
    </location>
</feature>
<reference evidence="5 6" key="1">
    <citation type="submission" date="2018-10" db="EMBL/GenBank/DDBJ databases">
        <title>Genomic Encyclopedia of Archaeal and Bacterial Type Strains, Phase II (KMG-II): from individual species to whole genera.</title>
        <authorList>
            <person name="Goeker M."/>
        </authorList>
    </citation>
    <scope>NUCLEOTIDE SEQUENCE [LARGE SCALE GENOMIC DNA]</scope>
    <source>
        <strain evidence="5 6">DSM 18602</strain>
    </source>
</reference>
<dbReference type="Gene3D" id="1.25.40.10">
    <property type="entry name" value="Tetratricopeptide repeat domain"/>
    <property type="match status" value="1"/>
</dbReference>
<comment type="caution">
    <text evidence="5">The sequence shown here is derived from an EMBL/GenBank/DDBJ whole genome shotgun (WGS) entry which is preliminary data.</text>
</comment>
<dbReference type="InterPro" id="IPR019734">
    <property type="entry name" value="TPR_rpt"/>
</dbReference>
<evidence type="ECO:0000256" key="1">
    <source>
        <dbReference type="PROSITE-ProRule" id="PRU00339"/>
    </source>
</evidence>
<organism evidence="5 6">
    <name type="scientific">Mucilaginibacter gracilis</name>
    <dbReference type="NCBI Taxonomy" id="423350"/>
    <lineage>
        <taxon>Bacteria</taxon>
        <taxon>Pseudomonadati</taxon>
        <taxon>Bacteroidota</taxon>
        <taxon>Sphingobacteriia</taxon>
        <taxon>Sphingobacteriales</taxon>
        <taxon>Sphingobacteriaceae</taxon>
        <taxon>Mucilaginibacter</taxon>
    </lineage>
</organism>
<dbReference type="SMART" id="SM00287">
    <property type="entry name" value="SH3b"/>
    <property type="match status" value="1"/>
</dbReference>
<dbReference type="PROSITE" id="PS50293">
    <property type="entry name" value="TPR_REGION"/>
    <property type="match status" value="1"/>
</dbReference>
<proteinExistence type="predicted"/>
<gene>
    <name evidence="5" type="ORF">BDD43_5197</name>
</gene>
<dbReference type="InterPro" id="IPR011990">
    <property type="entry name" value="TPR-like_helical_dom_sf"/>
</dbReference>
<keyword evidence="6" id="KW-1185">Reference proteome</keyword>
<dbReference type="SUPFAM" id="SSF48452">
    <property type="entry name" value="TPR-like"/>
    <property type="match status" value="1"/>
</dbReference>
<evidence type="ECO:0000313" key="5">
    <source>
        <dbReference type="EMBL" id="RKR84944.1"/>
    </source>
</evidence>
<accession>A0A495J968</accession>
<dbReference type="SMART" id="SM00028">
    <property type="entry name" value="TPR"/>
    <property type="match status" value="2"/>
</dbReference>
<keyword evidence="2" id="KW-0472">Membrane</keyword>
<dbReference type="Pfam" id="PF08239">
    <property type="entry name" value="SH3_3"/>
    <property type="match status" value="1"/>
</dbReference>
<evidence type="ECO:0000256" key="2">
    <source>
        <dbReference type="SAM" id="Phobius"/>
    </source>
</evidence>
<dbReference type="PROSITE" id="PS50005">
    <property type="entry name" value="TPR"/>
    <property type="match status" value="1"/>
</dbReference>
<dbReference type="InterPro" id="IPR003646">
    <property type="entry name" value="SH3-like_bac-type"/>
</dbReference>
<evidence type="ECO:0000313" key="6">
    <source>
        <dbReference type="Proteomes" id="UP000268007"/>
    </source>
</evidence>
<keyword evidence="2" id="KW-1133">Transmembrane helix</keyword>
<keyword evidence="2" id="KW-0812">Transmembrane</keyword>
<keyword evidence="1" id="KW-0802">TPR repeat</keyword>
<feature type="transmembrane region" description="Helical" evidence="2">
    <location>
        <begin position="161"/>
        <end position="181"/>
    </location>
</feature>
<feature type="transmembrane region" description="Helical" evidence="2">
    <location>
        <begin position="132"/>
        <end position="154"/>
    </location>
</feature>
<name>A0A495J968_9SPHI</name>
<keyword evidence="3" id="KW-0732">Signal</keyword>
<feature type="signal peptide" evidence="3">
    <location>
        <begin position="1"/>
        <end position="19"/>
    </location>
</feature>
<dbReference type="AlphaFoldDB" id="A0A495J968"/>
<feature type="chain" id="PRO_5019735766" evidence="3">
    <location>
        <begin position="20"/>
        <end position="252"/>
    </location>
</feature>
<dbReference type="Pfam" id="PF00515">
    <property type="entry name" value="TPR_1"/>
    <property type="match status" value="1"/>
</dbReference>
<dbReference type="Proteomes" id="UP000268007">
    <property type="component" value="Unassembled WGS sequence"/>
</dbReference>
<sequence>MKRITYLLLLLALPLISLANSETDALFAKANNQYSKAKYKDAVQTYQSILSNGYQSAAVYFNLGNAYYKLGDIPSALLYYEKAHKLNPGDDDINFNIQLTTLKTTDKIDAAPDLFLTKWWQAFVLCCSVTTLGWLSVLFFIAGFGVLIVYLFAATVSLKRGTFYTSMALLFLGLLSILMAANQVHYFTSHQQAIVFSNSVTVKSEPEKAAKTLFVIHEGTKVDVLENTNGWLRVKLLNGNDGWILPADVKEI</sequence>
<dbReference type="Gene3D" id="2.30.30.40">
    <property type="entry name" value="SH3 Domains"/>
    <property type="match status" value="1"/>
</dbReference>
<feature type="repeat" description="TPR" evidence="1">
    <location>
        <begin position="57"/>
        <end position="90"/>
    </location>
</feature>
<dbReference type="EMBL" id="RBKU01000001">
    <property type="protein sequence ID" value="RKR84944.1"/>
    <property type="molecule type" value="Genomic_DNA"/>
</dbReference>
<evidence type="ECO:0000259" key="4">
    <source>
        <dbReference type="SMART" id="SM00287"/>
    </source>
</evidence>
<evidence type="ECO:0000256" key="3">
    <source>
        <dbReference type="SAM" id="SignalP"/>
    </source>
</evidence>